<dbReference type="AlphaFoldDB" id="A0AAN7MTN2"/>
<evidence type="ECO:0000256" key="1">
    <source>
        <dbReference type="SAM" id="SignalP"/>
    </source>
</evidence>
<evidence type="ECO:0000313" key="3">
    <source>
        <dbReference type="Proteomes" id="UP001333110"/>
    </source>
</evidence>
<evidence type="ECO:0000313" key="2">
    <source>
        <dbReference type="EMBL" id="KAK4813117.1"/>
    </source>
</evidence>
<dbReference type="EMBL" id="JAUNZN010000013">
    <property type="protein sequence ID" value="KAK4813117.1"/>
    <property type="molecule type" value="Genomic_DNA"/>
</dbReference>
<name>A0AAN7MTN2_MYCAM</name>
<keyword evidence="1" id="KW-0732">Signal</keyword>
<feature type="chain" id="PRO_5043000823" evidence="1">
    <location>
        <begin position="25"/>
        <end position="200"/>
    </location>
</feature>
<protein>
    <submittedName>
        <fullName evidence="2">Uncharacterized protein</fullName>
    </submittedName>
</protein>
<comment type="caution">
    <text evidence="2">The sequence shown here is derived from an EMBL/GenBank/DDBJ whole genome shotgun (WGS) entry which is preliminary data.</text>
</comment>
<feature type="signal peptide" evidence="1">
    <location>
        <begin position="1"/>
        <end position="24"/>
    </location>
</feature>
<accession>A0AAN7MTN2</accession>
<organism evidence="2 3">
    <name type="scientific">Mycteria americana</name>
    <name type="common">Wood stork</name>
    <dbReference type="NCBI Taxonomy" id="33587"/>
    <lineage>
        <taxon>Eukaryota</taxon>
        <taxon>Metazoa</taxon>
        <taxon>Chordata</taxon>
        <taxon>Craniata</taxon>
        <taxon>Vertebrata</taxon>
        <taxon>Euteleostomi</taxon>
        <taxon>Archelosauria</taxon>
        <taxon>Archosauria</taxon>
        <taxon>Dinosauria</taxon>
        <taxon>Saurischia</taxon>
        <taxon>Theropoda</taxon>
        <taxon>Coelurosauria</taxon>
        <taxon>Aves</taxon>
        <taxon>Neognathae</taxon>
        <taxon>Neoaves</taxon>
        <taxon>Aequornithes</taxon>
        <taxon>Ciconiiformes</taxon>
        <taxon>Ciconiidae</taxon>
        <taxon>Mycteria</taxon>
    </lineage>
</organism>
<reference evidence="2 3" key="1">
    <citation type="journal article" date="2023" name="J. Hered.">
        <title>Chromosome-level genome of the wood stork (Mycteria americana) provides insight into avian chromosome evolution.</title>
        <authorList>
            <person name="Flamio R. Jr."/>
            <person name="Ramstad K.M."/>
        </authorList>
    </citation>
    <scope>NUCLEOTIDE SEQUENCE [LARGE SCALE GENOMIC DNA]</scope>
    <source>
        <strain evidence="2">JAX WOST 10</strain>
    </source>
</reference>
<gene>
    <name evidence="2" type="ORF">QYF61_010531</name>
</gene>
<keyword evidence="3" id="KW-1185">Reference proteome</keyword>
<dbReference type="Proteomes" id="UP001333110">
    <property type="component" value="Unassembled WGS sequence"/>
</dbReference>
<proteinExistence type="predicted"/>
<sequence length="200" mass="23009">MKHRAEINRFAIFLFCSLVPLGSLAPTATLEESKSATGQRQKHFTTRIKPLASVIEKQATTLFKNYNVCSSVTPKTASWLTADSQSKDMVKKIPKCPAFDADCCIFHIFYNILRNLRSDIELICGKNLTRFVDANINQLNVTLSERAALYTCKNEDLPQMDHSQVQRMKMADKKTYIWWVLQKYEQFMQNTTKMYSSAEM</sequence>